<proteinExistence type="predicted"/>
<accession>A0A383DEQ7</accession>
<sequence length="195" mass="21018">MHKQYDAKIQTSKTKPLWVVLALVCSCSHAVAALQGTTKWIPEDAYVVASLRLGNILEKSDYANTTEWKPILKWAKKILPEIAPILEDPNATGLNLKVPARLFLRGGHAKDDTLAFGALFLAKDKKKVASSLASIAKKANLRMRKDKGFVAYVATGKSIGLAIKGSVIAFVGVAPSPGNPIDPSDRVEEVAKSLL</sequence>
<organism evidence="1">
    <name type="scientific">marine metagenome</name>
    <dbReference type="NCBI Taxonomy" id="408172"/>
    <lineage>
        <taxon>unclassified sequences</taxon>
        <taxon>metagenomes</taxon>
        <taxon>ecological metagenomes</taxon>
    </lineage>
</organism>
<evidence type="ECO:0000313" key="1">
    <source>
        <dbReference type="EMBL" id="SVE42977.1"/>
    </source>
</evidence>
<name>A0A383DEQ7_9ZZZZ</name>
<reference evidence="1" key="1">
    <citation type="submission" date="2018-05" db="EMBL/GenBank/DDBJ databases">
        <authorList>
            <person name="Lanie J.A."/>
            <person name="Ng W.-L."/>
            <person name="Kazmierczak K.M."/>
            <person name="Andrzejewski T.M."/>
            <person name="Davidsen T.M."/>
            <person name="Wayne K.J."/>
            <person name="Tettelin H."/>
            <person name="Glass J.I."/>
            <person name="Rusch D."/>
            <person name="Podicherti R."/>
            <person name="Tsui H.-C.T."/>
            <person name="Winkler M.E."/>
        </authorList>
    </citation>
    <scope>NUCLEOTIDE SEQUENCE</scope>
</reference>
<dbReference type="EMBL" id="UINC01216721">
    <property type="protein sequence ID" value="SVE42977.1"/>
    <property type="molecule type" value="Genomic_DNA"/>
</dbReference>
<gene>
    <name evidence="1" type="ORF">METZ01_LOCUS495831</name>
</gene>
<feature type="non-terminal residue" evidence="1">
    <location>
        <position position="195"/>
    </location>
</feature>
<dbReference type="AlphaFoldDB" id="A0A383DEQ7"/>
<protein>
    <submittedName>
        <fullName evidence="1">Uncharacterized protein</fullName>
    </submittedName>
</protein>
<dbReference type="PROSITE" id="PS51257">
    <property type="entry name" value="PROKAR_LIPOPROTEIN"/>
    <property type="match status" value="1"/>
</dbReference>